<dbReference type="EMBL" id="KN846961">
    <property type="protein sequence ID" value="KIW64787.1"/>
    <property type="molecule type" value="Genomic_DNA"/>
</dbReference>
<evidence type="ECO:0000256" key="1">
    <source>
        <dbReference type="ARBA" id="ARBA00022737"/>
    </source>
</evidence>
<dbReference type="Proteomes" id="UP000054266">
    <property type="component" value="Unassembled WGS sequence"/>
</dbReference>
<dbReference type="SMART" id="SM00248">
    <property type="entry name" value="ANK"/>
    <property type="match status" value="5"/>
</dbReference>
<feature type="domain" description="GPI inositol-deacylase winged helix" evidence="3">
    <location>
        <begin position="526"/>
        <end position="603"/>
    </location>
</feature>
<evidence type="ECO:0000256" key="2">
    <source>
        <dbReference type="PROSITE-ProRule" id="PRU00023"/>
    </source>
</evidence>
<gene>
    <name evidence="5" type="ORF">PV04_09696</name>
</gene>
<proteinExistence type="predicted"/>
<dbReference type="Gene3D" id="1.25.40.20">
    <property type="entry name" value="Ankyrin repeat-containing domain"/>
    <property type="match status" value="1"/>
</dbReference>
<reference evidence="5 6" key="1">
    <citation type="submission" date="2015-01" db="EMBL/GenBank/DDBJ databases">
        <title>The Genome Sequence of Capronia semiimmersa CBS27337.</title>
        <authorList>
            <consortium name="The Broad Institute Genomics Platform"/>
            <person name="Cuomo C."/>
            <person name="de Hoog S."/>
            <person name="Gorbushina A."/>
            <person name="Stielow B."/>
            <person name="Teixiera M."/>
            <person name="Abouelleil A."/>
            <person name="Chapman S.B."/>
            <person name="Priest M."/>
            <person name="Young S.K."/>
            <person name="Wortman J."/>
            <person name="Nusbaum C."/>
            <person name="Birren B."/>
        </authorList>
    </citation>
    <scope>NUCLEOTIDE SEQUENCE [LARGE SCALE GENOMIC DNA]</scope>
    <source>
        <strain evidence="5 6">CBS 27337</strain>
    </source>
</reference>
<dbReference type="InterPro" id="IPR054471">
    <property type="entry name" value="GPIID_WHD"/>
</dbReference>
<dbReference type="Pfam" id="PF22939">
    <property type="entry name" value="WHD_GPIID"/>
    <property type="match status" value="1"/>
</dbReference>
<dbReference type="Gene3D" id="3.40.50.300">
    <property type="entry name" value="P-loop containing nucleotide triphosphate hydrolases"/>
    <property type="match status" value="1"/>
</dbReference>
<protein>
    <submittedName>
        <fullName evidence="5">Uncharacterized protein</fullName>
    </submittedName>
</protein>
<dbReference type="PANTHER" id="PTHR10039">
    <property type="entry name" value="AMELOGENIN"/>
    <property type="match status" value="1"/>
</dbReference>
<dbReference type="PROSITE" id="PS50088">
    <property type="entry name" value="ANK_REPEAT"/>
    <property type="match status" value="1"/>
</dbReference>
<dbReference type="InterPro" id="IPR027417">
    <property type="entry name" value="P-loop_NTPase"/>
</dbReference>
<evidence type="ECO:0000259" key="4">
    <source>
        <dbReference type="Pfam" id="PF24883"/>
    </source>
</evidence>
<accession>A0A0D2DRF1</accession>
<dbReference type="STRING" id="5601.A0A0D2DRF1"/>
<evidence type="ECO:0000259" key="3">
    <source>
        <dbReference type="Pfam" id="PF22939"/>
    </source>
</evidence>
<keyword evidence="6" id="KW-1185">Reference proteome</keyword>
<keyword evidence="2" id="KW-0040">ANK repeat</keyword>
<organism evidence="5 6">
    <name type="scientific">Phialophora macrospora</name>
    <dbReference type="NCBI Taxonomy" id="1851006"/>
    <lineage>
        <taxon>Eukaryota</taxon>
        <taxon>Fungi</taxon>
        <taxon>Dikarya</taxon>
        <taxon>Ascomycota</taxon>
        <taxon>Pezizomycotina</taxon>
        <taxon>Eurotiomycetes</taxon>
        <taxon>Chaetothyriomycetidae</taxon>
        <taxon>Chaetothyriales</taxon>
        <taxon>Herpotrichiellaceae</taxon>
        <taxon>Phialophora</taxon>
    </lineage>
</organism>
<name>A0A0D2DRF1_9EURO</name>
<feature type="repeat" description="ANK" evidence="2">
    <location>
        <begin position="798"/>
        <end position="830"/>
    </location>
</feature>
<dbReference type="PROSITE" id="PS50297">
    <property type="entry name" value="ANK_REP_REGION"/>
    <property type="match status" value="1"/>
</dbReference>
<dbReference type="PANTHER" id="PTHR10039:SF16">
    <property type="entry name" value="GPI INOSITOL-DEACYLASE"/>
    <property type="match status" value="1"/>
</dbReference>
<evidence type="ECO:0000313" key="5">
    <source>
        <dbReference type="EMBL" id="KIW64787.1"/>
    </source>
</evidence>
<dbReference type="InterPro" id="IPR056884">
    <property type="entry name" value="NPHP3-like_N"/>
</dbReference>
<dbReference type="InterPro" id="IPR002110">
    <property type="entry name" value="Ankyrin_rpt"/>
</dbReference>
<dbReference type="HOGENOM" id="CLU_000288_34_23_1"/>
<dbReference type="AlphaFoldDB" id="A0A0D2DRF1"/>
<dbReference type="SUPFAM" id="SSF52540">
    <property type="entry name" value="P-loop containing nucleoside triphosphate hydrolases"/>
    <property type="match status" value="1"/>
</dbReference>
<dbReference type="SUPFAM" id="SSF48403">
    <property type="entry name" value="Ankyrin repeat"/>
    <property type="match status" value="1"/>
</dbReference>
<dbReference type="InterPro" id="IPR036770">
    <property type="entry name" value="Ankyrin_rpt-contain_sf"/>
</dbReference>
<sequence length="991" mass="109997">MDPLSVTASVIAIVQITGECLKLAKIGPSKYHLTRLKDINTNLYGFHGTIKNLQMHLEIYEEDQARLTALDHLQEPLARCFEALKLLKNRFEHDSVFSQYVMGLRFDKKLEDCLRVIADAKSLLELALQCDQRVLIKAVESYVHNIAEETRNIQAAIASTERVLAGIHSQVKRSSELTKSLGEEQSQGLAEVQSAVENLTLGVKTQQMEATLQRQLARRSDGLAWLSTMEVRSNYLDVLRAREPGTGKWLTSHHLFQSLITGELQALWLHGMPGAGKTFLSAAVIDHFERSSTSTIAYFFFDFRNSEKQLTEAMVRSAAAQLEVEASPRFLSPALESLYSKCCGPSKSREPTLDEAVNLLASYSIDGASTYIVLDALDECVDRVNLMSVMETLRETAPNIKFFVTSRREADLVDGLTRDWVQGLPIEGDALTEDIKLYIWSTIHNDPLLRKLPEDLKDHVQRTLVKGSQSMFRWVKCQIDAIRSLKRPRAIKEALKKLPKTLDETYERILLQLSKTDSEDNIDLLRKIFIFLAFSKRPMTLPELAQAVTIDVGGREFDEDTAFHNPEDLLTLCQPLVALSPTTGHLGFVHYSVQEFLLSDRLAKAGTEVSIYALDPKTSHTEIARICLSFLDYDDFACGPCTSYEDFKIRTAKFPFLPYAAFMWPLHATEQDVETELTGPILKLLIPPKNPKLASMVQRSGFGASQGNDVTCFDVFEATDGTETVYKRNKGVNSLALAALWGLGSVLSRIVESGADINLPGARFGNALQCAASRGRITTAKILLDLGADANYHQPGRTSGTPLMIAIFSGQQQMIDLFLEVGVDVNVGSRPYYRPLNSAAYMNDLRTMKRLIEVGADIHHGEDKEIPGLGLHFNPWTALGTAVRVGNIEAALFLIKRGVSLGGASIIELANGISSRFYQENNPIERVESLVQGLAALGHHIEIDEEVEQGGKVEEEKSHGLRSRPVKFRLKVDRVPIEMGCCGAGQTGAGR</sequence>
<dbReference type="Pfam" id="PF12796">
    <property type="entry name" value="Ank_2"/>
    <property type="match status" value="1"/>
</dbReference>
<feature type="domain" description="Nephrocystin 3-like N-terminal" evidence="4">
    <location>
        <begin position="245"/>
        <end position="407"/>
    </location>
</feature>
<dbReference type="Pfam" id="PF24883">
    <property type="entry name" value="NPHP3_N"/>
    <property type="match status" value="1"/>
</dbReference>
<evidence type="ECO:0000313" key="6">
    <source>
        <dbReference type="Proteomes" id="UP000054266"/>
    </source>
</evidence>
<keyword evidence="1" id="KW-0677">Repeat</keyword>